<dbReference type="RefSeq" id="WP_150497304.1">
    <property type="nucleotide sequence ID" value="NZ_BMFA01000010.1"/>
</dbReference>
<comment type="caution">
    <text evidence="2">The sequence shown here is derived from an EMBL/GenBank/DDBJ whole genome shotgun (WGS) entry which is preliminary data.</text>
</comment>
<organism evidence="2 3">
    <name type="scientific">Roseibium aquae</name>
    <dbReference type="NCBI Taxonomy" id="1323746"/>
    <lineage>
        <taxon>Bacteria</taxon>
        <taxon>Pseudomonadati</taxon>
        <taxon>Pseudomonadota</taxon>
        <taxon>Alphaproteobacteria</taxon>
        <taxon>Hyphomicrobiales</taxon>
        <taxon>Stappiaceae</taxon>
        <taxon>Roseibium</taxon>
    </lineage>
</organism>
<evidence type="ECO:0000256" key="1">
    <source>
        <dbReference type="SAM" id="Phobius"/>
    </source>
</evidence>
<protein>
    <recommendedName>
        <fullName evidence="4">PetM family of cytochrome b6f complex subunit 7</fullName>
    </recommendedName>
</protein>
<reference evidence="2" key="2">
    <citation type="submission" date="2020-09" db="EMBL/GenBank/DDBJ databases">
        <authorList>
            <person name="Sun Q."/>
            <person name="Zhou Y."/>
        </authorList>
    </citation>
    <scope>NUCLEOTIDE SEQUENCE</scope>
    <source>
        <strain evidence="2">CGMCC 1.12426</strain>
    </source>
</reference>
<keyword evidence="1" id="KW-1133">Transmembrane helix</keyword>
<dbReference type="Proteomes" id="UP000605148">
    <property type="component" value="Unassembled WGS sequence"/>
</dbReference>
<evidence type="ECO:0000313" key="3">
    <source>
        <dbReference type="Proteomes" id="UP000605148"/>
    </source>
</evidence>
<sequence>MVQILRFILRIAGLAILACAVIAIVADAGRSIGASDLVFMPIGQLWFDLSRETLNLAQAAVQRHVSPVLWDPVIMTVLTWPVWAVATPLGLVCLALGTGGKSRSRSGIRLGA</sequence>
<keyword evidence="1" id="KW-0472">Membrane</keyword>
<gene>
    <name evidence="2" type="ORF">GCM10011316_32510</name>
</gene>
<reference evidence="2" key="1">
    <citation type="journal article" date="2014" name="Int. J. Syst. Evol. Microbiol.">
        <title>Complete genome sequence of Corynebacterium casei LMG S-19264T (=DSM 44701T), isolated from a smear-ripened cheese.</title>
        <authorList>
            <consortium name="US DOE Joint Genome Institute (JGI-PGF)"/>
            <person name="Walter F."/>
            <person name="Albersmeier A."/>
            <person name="Kalinowski J."/>
            <person name="Ruckert C."/>
        </authorList>
    </citation>
    <scope>NUCLEOTIDE SEQUENCE</scope>
    <source>
        <strain evidence="2">CGMCC 1.12426</strain>
    </source>
</reference>
<feature type="transmembrane region" description="Helical" evidence="1">
    <location>
        <begin position="7"/>
        <end position="26"/>
    </location>
</feature>
<evidence type="ECO:0000313" key="2">
    <source>
        <dbReference type="EMBL" id="GGB57922.1"/>
    </source>
</evidence>
<name>A0A916X1Z5_9HYPH</name>
<feature type="transmembrane region" description="Helical" evidence="1">
    <location>
        <begin position="73"/>
        <end position="96"/>
    </location>
</feature>
<accession>A0A916X1Z5</accession>
<keyword evidence="1" id="KW-0812">Transmembrane</keyword>
<dbReference type="AlphaFoldDB" id="A0A916X1Z5"/>
<proteinExistence type="predicted"/>
<evidence type="ECO:0008006" key="4">
    <source>
        <dbReference type="Google" id="ProtNLM"/>
    </source>
</evidence>
<keyword evidence="3" id="KW-1185">Reference proteome</keyword>
<dbReference type="EMBL" id="BMFA01000010">
    <property type="protein sequence ID" value="GGB57922.1"/>
    <property type="molecule type" value="Genomic_DNA"/>
</dbReference>
<dbReference type="OrthoDB" id="7679120at2"/>